<evidence type="ECO:0000256" key="4">
    <source>
        <dbReference type="ARBA" id="ARBA00023136"/>
    </source>
</evidence>
<keyword evidence="6 7" id="KW-0961">Cell wall biogenesis/degradation</keyword>
<evidence type="ECO:0000313" key="10">
    <source>
        <dbReference type="Proteomes" id="UP000001062"/>
    </source>
</evidence>
<keyword evidence="7" id="KW-0997">Cell inner membrane</keyword>
<dbReference type="AlphaFoldDB" id="F2JTM0"/>
<evidence type="ECO:0000256" key="7">
    <source>
        <dbReference type="HAMAP-Rule" id="MF_02065"/>
    </source>
</evidence>
<dbReference type="RefSeq" id="WP_013661439.1">
    <property type="nucleotide sequence ID" value="NC_015276.1"/>
</dbReference>
<evidence type="ECO:0000256" key="2">
    <source>
        <dbReference type="ARBA" id="ARBA00022692"/>
    </source>
</evidence>
<evidence type="ECO:0000313" key="9">
    <source>
        <dbReference type="EMBL" id="ADZ91534.1"/>
    </source>
</evidence>
<keyword evidence="1 7" id="KW-1003">Cell membrane</keyword>
<dbReference type="InterPro" id="IPR003770">
    <property type="entry name" value="MLTG-like"/>
</dbReference>
<evidence type="ECO:0000256" key="5">
    <source>
        <dbReference type="ARBA" id="ARBA00023239"/>
    </source>
</evidence>
<dbReference type="GO" id="GO:0008932">
    <property type="term" value="F:lytic endotransglycosylase activity"/>
    <property type="evidence" value="ECO:0007669"/>
    <property type="project" value="UniProtKB-UniRule"/>
</dbReference>
<dbReference type="PANTHER" id="PTHR30518">
    <property type="entry name" value="ENDOLYTIC MUREIN TRANSGLYCOSYLASE"/>
    <property type="match status" value="1"/>
</dbReference>
<dbReference type="CDD" id="cd08010">
    <property type="entry name" value="MltG_like"/>
    <property type="match status" value="1"/>
</dbReference>
<dbReference type="Pfam" id="PF02618">
    <property type="entry name" value="YceG"/>
    <property type="match status" value="1"/>
</dbReference>
<keyword evidence="2 7" id="KW-0812">Transmembrane</keyword>
<keyword evidence="3 7" id="KW-1133">Transmembrane helix</keyword>
<dbReference type="PANTHER" id="PTHR30518:SF2">
    <property type="entry name" value="ENDOLYTIC MUREIN TRANSGLYCOSYLASE"/>
    <property type="match status" value="1"/>
</dbReference>
<evidence type="ECO:0000256" key="6">
    <source>
        <dbReference type="ARBA" id="ARBA00023316"/>
    </source>
</evidence>
<feature type="site" description="Important for catalytic activity" evidence="7">
    <location>
        <position position="215"/>
    </location>
</feature>
<keyword evidence="10" id="KW-1185">Reference proteome</keyword>
<keyword evidence="8" id="KW-0732">Signal</keyword>
<keyword evidence="4 7" id="KW-0472">Membrane</keyword>
<reference evidence="9 10" key="1">
    <citation type="journal article" date="2012" name="Stand. Genomic Sci.">
        <title>Complete genome sequence of the melanogenic marine bacterium Marinomonas mediterranea type strain (MMB-1(T)).</title>
        <authorList>
            <person name="Lucas-Elio P."/>
            <person name="Goodwin L."/>
            <person name="Woyke T."/>
            <person name="Pitluck S."/>
            <person name="Nolan M."/>
            <person name="Kyrpides N.C."/>
            <person name="Detter J.C."/>
            <person name="Copeland A."/>
            <person name="Teshima H."/>
            <person name="Bruce D."/>
            <person name="Detter C."/>
            <person name="Tapia R."/>
            <person name="Han S."/>
            <person name="Land M.L."/>
            <person name="Ivanova N."/>
            <person name="Mikhailova N."/>
            <person name="Johnston A.W."/>
            <person name="Sanchez-Amat A."/>
        </authorList>
    </citation>
    <scope>NUCLEOTIDE SEQUENCE [LARGE SCALE GENOMIC DNA]</scope>
    <source>
        <strain evidence="10">ATCC 700492 / JCM 21426 / NBRC 103028 / MMB-1</strain>
    </source>
</reference>
<evidence type="ECO:0000256" key="1">
    <source>
        <dbReference type="ARBA" id="ARBA00022475"/>
    </source>
</evidence>
<dbReference type="Gene3D" id="3.30.1490.480">
    <property type="entry name" value="Endolytic murein transglycosylase"/>
    <property type="match status" value="1"/>
</dbReference>
<dbReference type="HAMAP" id="MF_02065">
    <property type="entry name" value="MltG"/>
    <property type="match status" value="1"/>
</dbReference>
<dbReference type="HOGENOM" id="CLU_025574_0_2_6"/>
<dbReference type="GO" id="GO:0071555">
    <property type="term" value="P:cell wall organization"/>
    <property type="evidence" value="ECO:0007669"/>
    <property type="project" value="UniProtKB-KW"/>
</dbReference>
<keyword evidence="5 7" id="KW-0456">Lyase</keyword>
<protein>
    <recommendedName>
        <fullName evidence="7">Endolytic murein transglycosylase</fullName>
        <ecNumber evidence="7">4.2.2.29</ecNumber>
    </recommendedName>
    <alternativeName>
        <fullName evidence="7">Peptidoglycan lytic transglycosylase</fullName>
    </alternativeName>
    <alternativeName>
        <fullName evidence="7">Peptidoglycan polymerization terminase</fullName>
    </alternativeName>
</protein>
<dbReference type="OrthoDB" id="9814591at2"/>
<evidence type="ECO:0000256" key="8">
    <source>
        <dbReference type="SAM" id="SignalP"/>
    </source>
</evidence>
<dbReference type="EC" id="4.2.2.29" evidence="7"/>
<accession>F2JTM0</accession>
<proteinExistence type="inferred from homology"/>
<dbReference type="GO" id="GO:0009252">
    <property type="term" value="P:peptidoglycan biosynthetic process"/>
    <property type="evidence" value="ECO:0007669"/>
    <property type="project" value="UniProtKB-UniRule"/>
</dbReference>
<dbReference type="Proteomes" id="UP000001062">
    <property type="component" value="Chromosome"/>
</dbReference>
<dbReference type="PATRIC" id="fig|717774.3.peg.2363"/>
<dbReference type="NCBIfam" id="TIGR00247">
    <property type="entry name" value="endolytic transglycosylase MltG"/>
    <property type="match status" value="1"/>
</dbReference>
<dbReference type="Gene3D" id="3.30.160.60">
    <property type="entry name" value="Classic Zinc Finger"/>
    <property type="match status" value="1"/>
</dbReference>
<dbReference type="STRING" id="717774.Marme_2293"/>
<dbReference type="GO" id="GO:0005886">
    <property type="term" value="C:plasma membrane"/>
    <property type="evidence" value="ECO:0007669"/>
    <property type="project" value="UniProtKB-UniRule"/>
</dbReference>
<feature type="signal peptide" evidence="8">
    <location>
        <begin position="1"/>
        <end position="21"/>
    </location>
</feature>
<comment type="catalytic activity">
    <reaction evidence="7">
        <text>a peptidoglycan chain = a peptidoglycan chain with N-acetyl-1,6-anhydromuramyl-[peptide] at the reducing end + a peptidoglycan chain with N-acetylglucosamine at the non-reducing end.</text>
        <dbReference type="EC" id="4.2.2.29"/>
    </reaction>
</comment>
<name>F2JTM0_MARM1</name>
<dbReference type="EMBL" id="CP002583">
    <property type="protein sequence ID" value="ADZ91534.1"/>
    <property type="molecule type" value="Genomic_DNA"/>
</dbReference>
<sequence precursor="true">MSAVKWLVSLIFLLLTLMAAAAGGVYYGVTQPLMIDEAQEYEVQSGSSSTRIGQQLAARGWIYHPMLTKVVSRLNPTLVPKKGRYLIEPGQNLIQVFQLFDSGKAIYHEVTLLEGKTVKDYISTLAAKGNIEMTMEGFSAERVAEHMKLGYPSAEGLFFANTYRYHDGDTDVDILRHANALLIKELKTAWGIRHTPIPIKTSYDALILASIIEKETGVPYERPLISKVFMNRLKRKIRLQTDPTVIYGLGDQYNGNITRKDLRSKTPYNTYVIKGLPPTPIANVGKEAILAAVQPGETAALYFVAKGDGTHAFSRTLREHNNAVAKYQKFQRRKDYQSSPTK</sequence>
<organism evidence="9 10">
    <name type="scientific">Marinomonas mediterranea (strain ATCC 700492 / JCM 21426 / NBRC 103028 / MMB-1)</name>
    <dbReference type="NCBI Taxonomy" id="717774"/>
    <lineage>
        <taxon>Bacteria</taxon>
        <taxon>Pseudomonadati</taxon>
        <taxon>Pseudomonadota</taxon>
        <taxon>Gammaproteobacteria</taxon>
        <taxon>Oceanospirillales</taxon>
        <taxon>Oceanospirillaceae</taxon>
        <taxon>Marinomonas</taxon>
    </lineage>
</organism>
<feature type="chain" id="PRO_5003280598" description="Endolytic murein transglycosylase" evidence="8">
    <location>
        <begin position="22"/>
        <end position="342"/>
    </location>
</feature>
<comment type="similarity">
    <text evidence="7">Belongs to the transglycosylase MltG family.</text>
</comment>
<dbReference type="eggNOG" id="COG1559">
    <property type="taxonomic scope" value="Bacteria"/>
</dbReference>
<gene>
    <name evidence="7" type="primary">mltG</name>
    <name evidence="9" type="ordered locus">Marme_2293</name>
</gene>
<dbReference type="KEGG" id="mme:Marme_2293"/>
<comment type="function">
    <text evidence="7">Functions as a peptidoglycan terminase that cleaves nascent peptidoglycan strands endolytically to terminate their elongation.</text>
</comment>
<evidence type="ECO:0000256" key="3">
    <source>
        <dbReference type="ARBA" id="ARBA00022989"/>
    </source>
</evidence>